<evidence type="ECO:0000313" key="3">
    <source>
        <dbReference type="Proteomes" id="UP000002218"/>
    </source>
</evidence>
<reference evidence="2 3" key="2">
    <citation type="journal article" date="2010" name="Stand. Genomic Sci.">
        <title>Complete genome sequence of Nakamurella multipartita type strain (Y-104).</title>
        <authorList>
            <person name="Tice H."/>
            <person name="Mayilraj S."/>
            <person name="Sims D."/>
            <person name="Lapidus A."/>
            <person name="Nolan M."/>
            <person name="Lucas S."/>
            <person name="Glavina Del Rio T."/>
            <person name="Copeland A."/>
            <person name="Cheng J.F."/>
            <person name="Meincke L."/>
            <person name="Bruce D."/>
            <person name="Goodwin L."/>
            <person name="Pitluck S."/>
            <person name="Ivanova N."/>
            <person name="Mavromatis K."/>
            <person name="Ovchinnikova G."/>
            <person name="Pati A."/>
            <person name="Chen A."/>
            <person name="Palaniappan K."/>
            <person name="Land M."/>
            <person name="Hauser L."/>
            <person name="Chang Y.J."/>
            <person name="Jeffries C.D."/>
            <person name="Detter J.C."/>
            <person name="Brettin T."/>
            <person name="Rohde M."/>
            <person name="Goker M."/>
            <person name="Bristow J."/>
            <person name="Eisen J.A."/>
            <person name="Markowitz V."/>
            <person name="Hugenholtz P."/>
            <person name="Kyrpides N.C."/>
            <person name="Klenk H.P."/>
            <person name="Chen F."/>
        </authorList>
    </citation>
    <scope>NUCLEOTIDE SEQUENCE [LARGE SCALE GENOMIC DNA]</scope>
    <source>
        <strain evidence="3">ATCC 700099 / DSM 44233 / CIP 104796 / JCM 9543 / NBRC 105858 / Y-104</strain>
    </source>
</reference>
<accession>C8XEI9</accession>
<feature type="region of interest" description="Disordered" evidence="1">
    <location>
        <begin position="1"/>
        <end position="32"/>
    </location>
</feature>
<dbReference type="Proteomes" id="UP000002218">
    <property type="component" value="Chromosome"/>
</dbReference>
<organism evidence="2 3">
    <name type="scientific">Nakamurella multipartita (strain ATCC 700099 / DSM 44233 / CIP 104796 / JCM 9543 / NBRC 105858 / Y-104)</name>
    <name type="common">Microsphaera multipartita</name>
    <dbReference type="NCBI Taxonomy" id="479431"/>
    <lineage>
        <taxon>Bacteria</taxon>
        <taxon>Bacillati</taxon>
        <taxon>Actinomycetota</taxon>
        <taxon>Actinomycetes</taxon>
        <taxon>Nakamurellales</taxon>
        <taxon>Nakamurellaceae</taxon>
        <taxon>Nakamurella</taxon>
    </lineage>
</organism>
<dbReference type="AlphaFoldDB" id="C8XEI9"/>
<gene>
    <name evidence="2" type="ordered locus">Namu_1446</name>
</gene>
<protein>
    <submittedName>
        <fullName evidence="2">Uncharacterized protein</fullName>
    </submittedName>
</protein>
<reference evidence="3" key="1">
    <citation type="submission" date="2009-09" db="EMBL/GenBank/DDBJ databases">
        <title>The complete genome of Nakamurella multipartita DSM 44233.</title>
        <authorList>
            <consortium name="US DOE Joint Genome Institute (JGI-PGF)"/>
            <person name="Lucas S."/>
            <person name="Copeland A."/>
            <person name="Lapidus A."/>
            <person name="Glavina del Rio T."/>
            <person name="Dalin E."/>
            <person name="Tice H."/>
            <person name="Bruce D."/>
            <person name="Goodwin L."/>
            <person name="Pitluck S."/>
            <person name="Kyrpides N."/>
            <person name="Mavromatis K."/>
            <person name="Ivanova N."/>
            <person name="Ovchinnikova G."/>
            <person name="Sims D."/>
            <person name="Meincke L."/>
            <person name="Brettin T."/>
            <person name="Detter J.C."/>
            <person name="Han C."/>
            <person name="Larimer F."/>
            <person name="Land M."/>
            <person name="Hauser L."/>
            <person name="Markowitz V."/>
            <person name="Cheng J.-F."/>
            <person name="Hugenholtz P."/>
            <person name="Woyke T."/>
            <person name="Wu D."/>
            <person name="Klenk H.-P."/>
            <person name="Eisen J.A."/>
        </authorList>
    </citation>
    <scope>NUCLEOTIDE SEQUENCE [LARGE SCALE GENOMIC DNA]</scope>
    <source>
        <strain evidence="3">ATCC 700099 / DSM 44233 / CIP 104796 / JCM 9543 / NBRC 105858 / Y-104</strain>
    </source>
</reference>
<dbReference type="EMBL" id="CP001737">
    <property type="protein sequence ID" value="ACV77847.1"/>
    <property type="molecule type" value="Genomic_DNA"/>
</dbReference>
<dbReference type="HOGENOM" id="CLU_2509215_0_0_11"/>
<name>C8XEI9_NAKMY</name>
<sequence length="85" mass="9578">MNQRVSFAPAAGSGTPHHHTQTRRVDSRSTTPNIADRFADLLAPLSPRRRRGLIARLSQGYYEGWRPSRAEVAELVAQELRKSPR</sequence>
<evidence type="ECO:0000313" key="2">
    <source>
        <dbReference type="EMBL" id="ACV77847.1"/>
    </source>
</evidence>
<dbReference type="InParanoid" id="C8XEI9"/>
<keyword evidence="3" id="KW-1185">Reference proteome</keyword>
<evidence type="ECO:0000256" key="1">
    <source>
        <dbReference type="SAM" id="MobiDB-lite"/>
    </source>
</evidence>
<dbReference type="KEGG" id="nml:Namu_1446"/>
<proteinExistence type="predicted"/>